<dbReference type="AlphaFoldDB" id="A0A0A3IF97"/>
<keyword evidence="2" id="KW-1185">Reference proteome</keyword>
<evidence type="ECO:0000313" key="1">
    <source>
        <dbReference type="EMBL" id="KGR81498.1"/>
    </source>
</evidence>
<dbReference type="STRING" id="1220589.CD32_19260"/>
<sequence length="78" mass="9084">MKSFMQLDDVLEWIQFRQIRWNGLYDVRQVASDQFSCSLGKFQLTIEGEGILVQYLTEGGFLLSAEVINKIKIEEHVM</sequence>
<dbReference type="Proteomes" id="UP000030437">
    <property type="component" value="Unassembled WGS sequence"/>
</dbReference>
<name>A0A0A3IF97_9BACI</name>
<evidence type="ECO:0000313" key="2">
    <source>
        <dbReference type="Proteomes" id="UP000030437"/>
    </source>
</evidence>
<comment type="caution">
    <text evidence="1">The sequence shown here is derived from an EMBL/GenBank/DDBJ whole genome shotgun (WGS) entry which is preliminary data.</text>
</comment>
<gene>
    <name evidence="1" type="ORF">CD32_19260</name>
</gene>
<reference evidence="1 2" key="1">
    <citation type="submission" date="2014-02" db="EMBL/GenBank/DDBJ databases">
        <title>Draft genome sequence of Lysinibacillus odysseyi NBRC 100172.</title>
        <authorList>
            <person name="Zhang F."/>
            <person name="Wang G."/>
            <person name="Zhang L."/>
        </authorList>
    </citation>
    <scope>NUCLEOTIDE SEQUENCE [LARGE SCALE GENOMIC DNA]</scope>
    <source>
        <strain evidence="1 2">NBRC 100172</strain>
    </source>
</reference>
<protein>
    <submittedName>
        <fullName evidence="1">Uncharacterized protein</fullName>
    </submittedName>
</protein>
<proteinExistence type="predicted"/>
<accession>A0A0A3IF97</accession>
<organism evidence="1 2">
    <name type="scientific">Lysinibacillus odysseyi 34hs-1 = NBRC 100172</name>
    <dbReference type="NCBI Taxonomy" id="1220589"/>
    <lineage>
        <taxon>Bacteria</taxon>
        <taxon>Bacillati</taxon>
        <taxon>Bacillota</taxon>
        <taxon>Bacilli</taxon>
        <taxon>Bacillales</taxon>
        <taxon>Bacillaceae</taxon>
        <taxon>Lysinibacillus</taxon>
    </lineage>
</organism>
<dbReference type="EMBL" id="JPVP01000060">
    <property type="protein sequence ID" value="KGR81498.1"/>
    <property type="molecule type" value="Genomic_DNA"/>
</dbReference>
<dbReference type="RefSeq" id="WP_036157811.1">
    <property type="nucleotide sequence ID" value="NZ_AVCX01000001.1"/>
</dbReference>
<dbReference type="OrthoDB" id="2454427at2"/>